<dbReference type="InterPro" id="IPR001460">
    <property type="entry name" value="PCN-bd_Tpept"/>
</dbReference>
<dbReference type="EMBL" id="FQVY01000001">
    <property type="protein sequence ID" value="SHF82408.1"/>
    <property type="molecule type" value="Genomic_DNA"/>
</dbReference>
<reference evidence="3" key="1">
    <citation type="submission" date="2016-11" db="EMBL/GenBank/DDBJ databases">
        <authorList>
            <person name="Varghese N."/>
            <person name="Submissions S."/>
        </authorList>
    </citation>
    <scope>NUCLEOTIDE SEQUENCE</scope>
    <source>
        <strain evidence="3">DSM 4029</strain>
    </source>
</reference>
<proteinExistence type="predicted"/>
<protein>
    <submittedName>
        <fullName evidence="3">Penicillin-binding protein 2</fullName>
    </submittedName>
</protein>
<dbReference type="SUPFAM" id="SSF56601">
    <property type="entry name" value="beta-lactamase/transpeptidase-like"/>
    <property type="match status" value="1"/>
</dbReference>
<dbReference type="SUPFAM" id="SSF56519">
    <property type="entry name" value="Penicillin binding protein dimerisation domain"/>
    <property type="match status" value="1"/>
</dbReference>
<dbReference type="InterPro" id="IPR050515">
    <property type="entry name" value="Beta-lactam/transpept"/>
</dbReference>
<organism evidence="3 4">
    <name type="scientific">Bittarella massiliensis</name>
    <name type="common">ex Durand et al. 2017</name>
    <dbReference type="NCBI Taxonomy" id="1720313"/>
    <lineage>
        <taxon>Bacteria</taxon>
        <taxon>Bacillati</taxon>
        <taxon>Bacillota</taxon>
        <taxon>Clostridia</taxon>
        <taxon>Eubacteriales</taxon>
        <taxon>Oscillospiraceae</taxon>
        <taxon>Bittarella (ex Durand et al. 2017)</taxon>
    </lineage>
</organism>
<keyword evidence="5" id="KW-1185">Reference proteome</keyword>
<gene>
    <name evidence="2" type="ORF">GT747_10100</name>
    <name evidence="3" type="ORF">SAMN05444424_0814</name>
</gene>
<dbReference type="GO" id="GO:0008658">
    <property type="term" value="F:penicillin binding"/>
    <property type="evidence" value="ECO:0007669"/>
    <property type="project" value="InterPro"/>
</dbReference>
<sequence>MRRVREKRTKLQKRTRVVALVLAAVSVLLGVRIYALGRDEEIVSAARSQSTRRVVISQNRGTIFDCNLQRLTNAETGYKLVVTKNFGQVKSILQKIVPDDRDYALEMAAKGKIFSVRLTGPLNFSGGYTVRYQKPVGEGQLAPHIIGYTDESGGVVGLQKALNSQLEELGGERSLSFGVDATGSPLLSGEITGESDPDLNRGPVLTLDSRVQSLCEEVGGRSIESGAIVVLDSASGEIRGCASFPAYNPANVAASLNAPHSPLVNKAFEAYAVGSTFKLVTASAAVESGISPDTRFTCEGQVTVGDTVYRCHKLQGHGELDMAGAIEKSCNCYFVQLSQQMGDEFLLSLAKDMGFGKKTVFCDGLSAAAGNLPTAQQLLQGDMENFSFGQGKLLATPVQLAAMVNVFAQNGVYRQPTLLRGTYQDGQLRAEAPSAARQVISEKTAAAVKEAMLQVTEEGGTGTRAKVEGLSIAGKTATAQTGVFVDGEEQLNAYFSSFFPAENPRYTVVVFCENGGEGSFVAAPIFKELAEGLMALQ</sequence>
<dbReference type="GO" id="GO:0005886">
    <property type="term" value="C:plasma membrane"/>
    <property type="evidence" value="ECO:0007669"/>
    <property type="project" value="TreeGrafter"/>
</dbReference>
<evidence type="ECO:0000259" key="1">
    <source>
        <dbReference type="Pfam" id="PF00905"/>
    </source>
</evidence>
<evidence type="ECO:0000313" key="2">
    <source>
        <dbReference type="EMBL" id="MZL70104.1"/>
    </source>
</evidence>
<name>A0AAQ1MC26_9FIRM</name>
<dbReference type="Proteomes" id="UP000474718">
    <property type="component" value="Unassembled WGS sequence"/>
</dbReference>
<dbReference type="InterPro" id="IPR036138">
    <property type="entry name" value="PBP_dimer_sf"/>
</dbReference>
<dbReference type="PANTHER" id="PTHR30627">
    <property type="entry name" value="PEPTIDOGLYCAN D,D-TRANSPEPTIDASE"/>
    <property type="match status" value="1"/>
</dbReference>
<dbReference type="Gene3D" id="3.90.1310.10">
    <property type="entry name" value="Penicillin-binding protein 2a (Domain 2)"/>
    <property type="match status" value="1"/>
</dbReference>
<dbReference type="GO" id="GO:0071555">
    <property type="term" value="P:cell wall organization"/>
    <property type="evidence" value="ECO:0007669"/>
    <property type="project" value="TreeGrafter"/>
</dbReference>
<dbReference type="Pfam" id="PF00905">
    <property type="entry name" value="Transpeptidase"/>
    <property type="match status" value="1"/>
</dbReference>
<dbReference type="Gene3D" id="3.40.710.10">
    <property type="entry name" value="DD-peptidase/beta-lactamase superfamily"/>
    <property type="match status" value="1"/>
</dbReference>
<dbReference type="InterPro" id="IPR012338">
    <property type="entry name" value="Beta-lactam/transpept-like"/>
</dbReference>
<evidence type="ECO:0000313" key="5">
    <source>
        <dbReference type="Proteomes" id="UP000474718"/>
    </source>
</evidence>
<feature type="domain" description="Penicillin-binding protein transpeptidase" evidence="1">
    <location>
        <begin position="226"/>
        <end position="530"/>
    </location>
</feature>
<reference evidence="2 5" key="3">
    <citation type="journal article" date="2019" name="Nat. Med.">
        <title>A library of human gut bacterial isolates paired with longitudinal multiomics data enables mechanistic microbiome research.</title>
        <authorList>
            <person name="Poyet M."/>
            <person name="Groussin M."/>
            <person name="Gibbons S.M."/>
            <person name="Avila-Pacheco J."/>
            <person name="Jiang X."/>
            <person name="Kearney S.M."/>
            <person name="Perrotta A.R."/>
            <person name="Berdy B."/>
            <person name="Zhao S."/>
            <person name="Lieberman T.D."/>
            <person name="Swanson P.K."/>
            <person name="Smith M."/>
            <person name="Roesemann S."/>
            <person name="Alexander J.E."/>
            <person name="Rich S.A."/>
            <person name="Livny J."/>
            <person name="Vlamakis H."/>
            <person name="Clish C."/>
            <person name="Bullock K."/>
            <person name="Deik A."/>
            <person name="Scott J."/>
            <person name="Pierce K.A."/>
            <person name="Xavier R.J."/>
            <person name="Alm E.J."/>
        </authorList>
    </citation>
    <scope>NUCLEOTIDE SEQUENCE [LARGE SCALE GENOMIC DNA]</scope>
    <source>
        <strain evidence="2 5">BIOML-A2</strain>
    </source>
</reference>
<comment type="caution">
    <text evidence="3">The sequence shown here is derived from an EMBL/GenBank/DDBJ whole genome shotgun (WGS) entry which is preliminary data.</text>
</comment>
<dbReference type="EMBL" id="WWVX01000007">
    <property type="protein sequence ID" value="MZL70104.1"/>
    <property type="molecule type" value="Genomic_DNA"/>
</dbReference>
<reference evidence="4" key="2">
    <citation type="submission" date="2016-11" db="EMBL/GenBank/DDBJ databases">
        <authorList>
            <person name="Jaros S."/>
            <person name="Januszkiewicz K."/>
            <person name="Wedrychowicz H."/>
        </authorList>
    </citation>
    <scope>NUCLEOTIDE SEQUENCE [LARGE SCALE GENOMIC DNA]</scope>
    <source>
        <strain evidence="4">DSM 4029</strain>
    </source>
</reference>
<dbReference type="RefSeq" id="WP_021661257.1">
    <property type="nucleotide sequence ID" value="NZ_FQVY01000001.1"/>
</dbReference>
<evidence type="ECO:0000313" key="4">
    <source>
        <dbReference type="Proteomes" id="UP000184089"/>
    </source>
</evidence>
<dbReference type="AlphaFoldDB" id="A0AAQ1MC26"/>
<dbReference type="Proteomes" id="UP000184089">
    <property type="component" value="Unassembled WGS sequence"/>
</dbReference>
<accession>A0AAQ1MC26</accession>
<evidence type="ECO:0000313" key="3">
    <source>
        <dbReference type="EMBL" id="SHF82408.1"/>
    </source>
</evidence>